<name>A0A1N6GKU5_9MICO</name>
<feature type="DNA-binding region" description="OmpR/PhoB-type" evidence="6">
    <location>
        <begin position="149"/>
        <end position="247"/>
    </location>
</feature>
<dbReference type="Proteomes" id="UP000184699">
    <property type="component" value="Unassembled WGS sequence"/>
</dbReference>
<sequence>MSLALAPAPIRTVQARTAPSLAAAPAQVSAPLRSVPAEVAQSGVAASAESASAARSPRVRAVPEGTEARGFVLYVGIDEAKALSDGTTLHRIVEALRALTAEVSPSAETYAAVALAPEGAGGRDVDVVRLALQDPAALAKQREGQGVRDDADRHPNGVIIDISRKRVLLDGEAAGLTYKEFELLQYLVLREGRTIDRHELIDSLWDADDEAPSERTIDVHVRRLRSKLAHYQDIVRTVRGVGYRFDRHADVSIRQASTPSPDLY</sequence>
<dbReference type="GO" id="GO:0032993">
    <property type="term" value="C:protein-DNA complex"/>
    <property type="evidence" value="ECO:0007669"/>
    <property type="project" value="TreeGrafter"/>
</dbReference>
<dbReference type="PANTHER" id="PTHR48111:SF1">
    <property type="entry name" value="TWO-COMPONENT RESPONSE REGULATOR ORR33"/>
    <property type="match status" value="1"/>
</dbReference>
<gene>
    <name evidence="8" type="ORF">SAMN05443544_2665</name>
</gene>
<dbReference type="InterPro" id="IPR016032">
    <property type="entry name" value="Sig_transdc_resp-reg_C-effctor"/>
</dbReference>
<dbReference type="GO" id="GO:0006355">
    <property type="term" value="P:regulation of DNA-templated transcription"/>
    <property type="evidence" value="ECO:0007669"/>
    <property type="project" value="InterPro"/>
</dbReference>
<evidence type="ECO:0000256" key="6">
    <source>
        <dbReference type="PROSITE-ProRule" id="PRU01091"/>
    </source>
</evidence>
<organism evidence="8 9">
    <name type="scientific">Agromyces cerinus subsp. cerinus</name>
    <dbReference type="NCBI Taxonomy" id="232089"/>
    <lineage>
        <taxon>Bacteria</taxon>
        <taxon>Bacillati</taxon>
        <taxon>Actinomycetota</taxon>
        <taxon>Actinomycetes</taxon>
        <taxon>Micrococcales</taxon>
        <taxon>Microbacteriaceae</taxon>
        <taxon>Agromyces</taxon>
    </lineage>
</organism>
<evidence type="ECO:0000256" key="3">
    <source>
        <dbReference type="ARBA" id="ARBA00023015"/>
    </source>
</evidence>
<reference evidence="9" key="1">
    <citation type="submission" date="2016-11" db="EMBL/GenBank/DDBJ databases">
        <authorList>
            <person name="Varghese N."/>
            <person name="Submissions S."/>
        </authorList>
    </citation>
    <scope>NUCLEOTIDE SEQUENCE [LARGE SCALE GENOMIC DNA]</scope>
    <source>
        <strain evidence="9">DSM 8595</strain>
    </source>
</reference>
<evidence type="ECO:0000256" key="5">
    <source>
        <dbReference type="ARBA" id="ARBA00023163"/>
    </source>
</evidence>
<keyword evidence="2" id="KW-0902">Two-component regulatory system</keyword>
<keyword evidence="4 6" id="KW-0238">DNA-binding</keyword>
<evidence type="ECO:0000256" key="2">
    <source>
        <dbReference type="ARBA" id="ARBA00023012"/>
    </source>
</evidence>
<evidence type="ECO:0000256" key="4">
    <source>
        <dbReference type="ARBA" id="ARBA00023125"/>
    </source>
</evidence>
<proteinExistence type="predicted"/>
<dbReference type="Pfam" id="PF00486">
    <property type="entry name" value="Trans_reg_C"/>
    <property type="match status" value="1"/>
</dbReference>
<dbReference type="RefSeq" id="WP_084183976.1">
    <property type="nucleotide sequence ID" value="NZ_FSRJ01000003.1"/>
</dbReference>
<keyword evidence="9" id="KW-1185">Reference proteome</keyword>
<dbReference type="AlphaFoldDB" id="A0A1N6GKU5"/>
<evidence type="ECO:0000259" key="7">
    <source>
        <dbReference type="PROSITE" id="PS51755"/>
    </source>
</evidence>
<dbReference type="InterPro" id="IPR036388">
    <property type="entry name" value="WH-like_DNA-bd_sf"/>
</dbReference>
<evidence type="ECO:0000313" key="9">
    <source>
        <dbReference type="Proteomes" id="UP000184699"/>
    </source>
</evidence>
<dbReference type="OrthoDB" id="8927943at2"/>
<dbReference type="CDD" id="cd00383">
    <property type="entry name" value="trans_reg_C"/>
    <property type="match status" value="1"/>
</dbReference>
<dbReference type="InterPro" id="IPR001867">
    <property type="entry name" value="OmpR/PhoB-type_DNA-bd"/>
</dbReference>
<dbReference type="Gene3D" id="1.10.10.10">
    <property type="entry name" value="Winged helix-like DNA-binding domain superfamily/Winged helix DNA-binding domain"/>
    <property type="match status" value="1"/>
</dbReference>
<evidence type="ECO:0000256" key="1">
    <source>
        <dbReference type="ARBA" id="ARBA00022553"/>
    </source>
</evidence>
<dbReference type="GO" id="GO:0000156">
    <property type="term" value="F:phosphorelay response regulator activity"/>
    <property type="evidence" value="ECO:0007669"/>
    <property type="project" value="TreeGrafter"/>
</dbReference>
<dbReference type="GO" id="GO:0000976">
    <property type="term" value="F:transcription cis-regulatory region binding"/>
    <property type="evidence" value="ECO:0007669"/>
    <property type="project" value="TreeGrafter"/>
</dbReference>
<keyword evidence="1" id="KW-0597">Phosphoprotein</keyword>
<accession>A0A1N6GKU5</accession>
<protein>
    <submittedName>
        <fullName evidence="8">Transcriptional regulatory protein, C terminal</fullName>
    </submittedName>
</protein>
<keyword evidence="5" id="KW-0804">Transcription</keyword>
<dbReference type="InterPro" id="IPR039420">
    <property type="entry name" value="WalR-like"/>
</dbReference>
<dbReference type="GO" id="GO:0005829">
    <property type="term" value="C:cytosol"/>
    <property type="evidence" value="ECO:0007669"/>
    <property type="project" value="TreeGrafter"/>
</dbReference>
<feature type="domain" description="OmpR/PhoB-type" evidence="7">
    <location>
        <begin position="149"/>
        <end position="247"/>
    </location>
</feature>
<evidence type="ECO:0000313" key="8">
    <source>
        <dbReference type="EMBL" id="SIO08111.1"/>
    </source>
</evidence>
<keyword evidence="3" id="KW-0805">Transcription regulation</keyword>
<dbReference type="EMBL" id="FSRJ01000003">
    <property type="protein sequence ID" value="SIO08111.1"/>
    <property type="molecule type" value="Genomic_DNA"/>
</dbReference>
<dbReference type="PANTHER" id="PTHR48111">
    <property type="entry name" value="REGULATOR OF RPOS"/>
    <property type="match status" value="1"/>
</dbReference>
<dbReference type="STRING" id="232089.SAMN05443544_2665"/>
<dbReference type="SMART" id="SM00862">
    <property type="entry name" value="Trans_reg_C"/>
    <property type="match status" value="1"/>
</dbReference>
<dbReference type="PROSITE" id="PS51755">
    <property type="entry name" value="OMPR_PHOB"/>
    <property type="match status" value="1"/>
</dbReference>
<dbReference type="SUPFAM" id="SSF46894">
    <property type="entry name" value="C-terminal effector domain of the bipartite response regulators"/>
    <property type="match status" value="1"/>
</dbReference>